<feature type="transmembrane region" description="Helical" evidence="11">
    <location>
        <begin position="231"/>
        <end position="249"/>
    </location>
</feature>
<keyword evidence="5 11" id="KW-0812">Transmembrane</keyword>
<gene>
    <name evidence="13" type="ORF">BSPP4475_18925</name>
</gene>
<dbReference type="Proteomes" id="UP001189619">
    <property type="component" value="Chromosome"/>
</dbReference>
<keyword evidence="7" id="KW-0915">Sodium</keyword>
<keyword evidence="4" id="KW-0050">Antiport</keyword>
<dbReference type="KEGG" id="bayd:BSPP4475_18925"/>
<evidence type="ECO:0000256" key="5">
    <source>
        <dbReference type="ARBA" id="ARBA00022692"/>
    </source>
</evidence>
<keyword evidence="6 11" id="KW-1133">Transmembrane helix</keyword>
<keyword evidence="9 11" id="KW-0472">Membrane</keyword>
<dbReference type="GO" id="GO:0015297">
    <property type="term" value="F:antiporter activity"/>
    <property type="evidence" value="ECO:0007669"/>
    <property type="project" value="UniProtKB-KW"/>
</dbReference>
<dbReference type="PANTHER" id="PTHR43562:SF3">
    <property type="entry name" value="SODIUM ION_PROTON EXCHANGER (EUROFUNG)"/>
    <property type="match status" value="1"/>
</dbReference>
<organism evidence="13 14">
    <name type="scientific">Brevibacillus aydinogluensis</name>
    <dbReference type="NCBI Taxonomy" id="927786"/>
    <lineage>
        <taxon>Bacteria</taxon>
        <taxon>Bacillati</taxon>
        <taxon>Bacillota</taxon>
        <taxon>Bacilli</taxon>
        <taxon>Bacillales</taxon>
        <taxon>Paenibacillaceae</taxon>
        <taxon>Brevibacillus</taxon>
    </lineage>
</organism>
<evidence type="ECO:0000256" key="11">
    <source>
        <dbReference type="SAM" id="Phobius"/>
    </source>
</evidence>
<comment type="similarity">
    <text evidence="2">Belongs to the monovalent cation:proton antiporter 2 (CPA2) transporter (TC 2.A.37) family.</text>
</comment>
<evidence type="ECO:0000256" key="10">
    <source>
        <dbReference type="ARBA" id="ARBA00023201"/>
    </source>
</evidence>
<feature type="transmembrane region" description="Helical" evidence="11">
    <location>
        <begin position="173"/>
        <end position="195"/>
    </location>
</feature>
<feature type="transmembrane region" description="Helical" evidence="11">
    <location>
        <begin position="143"/>
        <end position="167"/>
    </location>
</feature>
<feature type="transmembrane region" description="Helical" evidence="11">
    <location>
        <begin position="112"/>
        <end position="131"/>
    </location>
</feature>
<dbReference type="GO" id="GO:0016020">
    <property type="term" value="C:membrane"/>
    <property type="evidence" value="ECO:0007669"/>
    <property type="project" value="UniProtKB-SubCell"/>
</dbReference>
<evidence type="ECO:0000259" key="12">
    <source>
        <dbReference type="Pfam" id="PF00999"/>
    </source>
</evidence>
<keyword evidence="8" id="KW-0406">Ion transport</keyword>
<feature type="transmembrane region" description="Helical" evidence="11">
    <location>
        <begin position="319"/>
        <end position="338"/>
    </location>
</feature>
<name>A0AA48MF32_9BACL</name>
<dbReference type="Pfam" id="PF00999">
    <property type="entry name" value="Na_H_Exchanger"/>
    <property type="match status" value="1"/>
</dbReference>
<dbReference type="EMBL" id="OY569118">
    <property type="protein sequence ID" value="CAJ1004369.1"/>
    <property type="molecule type" value="Genomic_DNA"/>
</dbReference>
<keyword evidence="10" id="KW-0739">Sodium transport</keyword>
<evidence type="ECO:0000256" key="8">
    <source>
        <dbReference type="ARBA" id="ARBA00023065"/>
    </source>
</evidence>
<comment type="subcellular location">
    <subcellularLocation>
        <location evidence="1">Membrane</location>
        <topology evidence="1">Multi-pass membrane protein</topology>
    </subcellularLocation>
</comment>
<reference evidence="13" key="1">
    <citation type="submission" date="2023-07" db="EMBL/GenBank/DDBJ databases">
        <authorList>
            <person name="Ivanov I."/>
            <person name="Teneva D."/>
            <person name="Stoikov I."/>
        </authorList>
    </citation>
    <scope>NUCLEOTIDE SEQUENCE</scope>
    <source>
        <strain evidence="13">4475</strain>
    </source>
</reference>
<evidence type="ECO:0000256" key="1">
    <source>
        <dbReference type="ARBA" id="ARBA00004141"/>
    </source>
</evidence>
<evidence type="ECO:0000313" key="13">
    <source>
        <dbReference type="EMBL" id="CAJ1004369.1"/>
    </source>
</evidence>
<keyword evidence="14" id="KW-1185">Reference proteome</keyword>
<dbReference type="GO" id="GO:0006814">
    <property type="term" value="P:sodium ion transport"/>
    <property type="evidence" value="ECO:0007669"/>
    <property type="project" value="UniProtKB-KW"/>
</dbReference>
<evidence type="ECO:0000256" key="4">
    <source>
        <dbReference type="ARBA" id="ARBA00022449"/>
    </source>
</evidence>
<proteinExistence type="inferred from homology"/>
<sequence length="388" mass="40425">MIVFELAMILLASKIAGDISVRLGQPSVLGKLLIGIVLGPTVLGVVNDTEILKEISQIGVILLMFIAGLETDLDEFKRTGKASTFVGVAGILAPLTMGYLAGTAVGMSPLEAVFLGLLLSATSVSISVQALKELGRLQSREGATILGAAVIDDVLVILALAFVMSFTGGDVNLGMVVVKKAVFFAVALLLSWKVVPWVLKRFAPLQVTESVVSAGLIICFTFAFLADYAGVAAIIGSYIAGVAISMTPYKQKMCEKVETLSYSVFVPVFFTSIGVTASFAGIGEHLGLIAGLSILAILTKLVGGALGAKLSGFTWGSSLGIGAAMVSRGEVALIIASIGLETGLLAEDMFAAVIVVVLVTTLVTPPLMKLFFTQQKLAAERPVLRREA</sequence>
<feature type="transmembrane region" description="Helical" evidence="11">
    <location>
        <begin position="350"/>
        <end position="372"/>
    </location>
</feature>
<dbReference type="AlphaFoldDB" id="A0AA48MF32"/>
<evidence type="ECO:0000313" key="14">
    <source>
        <dbReference type="Proteomes" id="UP001189619"/>
    </source>
</evidence>
<feature type="transmembrane region" description="Helical" evidence="11">
    <location>
        <begin position="207"/>
        <end position="225"/>
    </location>
</feature>
<protein>
    <submittedName>
        <fullName evidence="13">Sodium:proton antiporter</fullName>
    </submittedName>
</protein>
<evidence type="ECO:0000256" key="7">
    <source>
        <dbReference type="ARBA" id="ARBA00023053"/>
    </source>
</evidence>
<evidence type="ECO:0000256" key="2">
    <source>
        <dbReference type="ARBA" id="ARBA00005551"/>
    </source>
</evidence>
<evidence type="ECO:0000256" key="3">
    <source>
        <dbReference type="ARBA" id="ARBA00022448"/>
    </source>
</evidence>
<dbReference type="InterPro" id="IPR006153">
    <property type="entry name" value="Cation/H_exchanger_TM"/>
</dbReference>
<evidence type="ECO:0000256" key="9">
    <source>
        <dbReference type="ARBA" id="ARBA00023136"/>
    </source>
</evidence>
<feature type="transmembrane region" description="Helical" evidence="11">
    <location>
        <begin position="261"/>
        <end position="282"/>
    </location>
</feature>
<dbReference type="GO" id="GO:1902600">
    <property type="term" value="P:proton transmembrane transport"/>
    <property type="evidence" value="ECO:0007669"/>
    <property type="project" value="InterPro"/>
</dbReference>
<keyword evidence="3" id="KW-0813">Transport</keyword>
<feature type="domain" description="Cation/H+ exchanger transmembrane" evidence="12">
    <location>
        <begin position="15"/>
        <end position="368"/>
    </location>
</feature>
<feature type="transmembrane region" description="Helical" evidence="11">
    <location>
        <begin position="85"/>
        <end position="106"/>
    </location>
</feature>
<dbReference type="InterPro" id="IPR038770">
    <property type="entry name" value="Na+/solute_symporter_sf"/>
</dbReference>
<dbReference type="RefSeq" id="WP_230077665.1">
    <property type="nucleotide sequence ID" value="NZ_JAUSVZ010000017.1"/>
</dbReference>
<evidence type="ECO:0000256" key="6">
    <source>
        <dbReference type="ARBA" id="ARBA00022989"/>
    </source>
</evidence>
<dbReference type="Gene3D" id="1.20.1530.20">
    <property type="match status" value="1"/>
</dbReference>
<feature type="transmembrane region" description="Helical" evidence="11">
    <location>
        <begin position="288"/>
        <end position="307"/>
    </location>
</feature>
<dbReference type="PANTHER" id="PTHR43562">
    <property type="entry name" value="NAPA-TYPE SODIUM/HYDROGEN ANTIPORTER"/>
    <property type="match status" value="1"/>
</dbReference>
<accession>A0AA48MF32</accession>